<accession>A0ABM9D0A8</accession>
<dbReference type="InterPro" id="IPR013325">
    <property type="entry name" value="RNA_pol_sigma_r2"/>
</dbReference>
<evidence type="ECO:0000256" key="1">
    <source>
        <dbReference type="ARBA" id="ARBA00011344"/>
    </source>
</evidence>
<feature type="domain" description="RNA polymerase sigma-70 region 2" evidence="2">
    <location>
        <begin position="9"/>
        <end position="71"/>
    </location>
</feature>
<dbReference type="PANTHER" id="PTHR30173:SF36">
    <property type="entry name" value="ECF RNA POLYMERASE SIGMA FACTOR SIGJ"/>
    <property type="match status" value="1"/>
</dbReference>
<proteinExistence type="predicted"/>
<dbReference type="InterPro" id="IPR007627">
    <property type="entry name" value="RNA_pol_sigma70_r2"/>
</dbReference>
<evidence type="ECO:0000313" key="5">
    <source>
        <dbReference type="Proteomes" id="UP000838821"/>
    </source>
</evidence>
<evidence type="ECO:0000259" key="2">
    <source>
        <dbReference type="Pfam" id="PF04542"/>
    </source>
</evidence>
<evidence type="ECO:0000313" key="4">
    <source>
        <dbReference type="EMBL" id="CAH1229811.1"/>
    </source>
</evidence>
<gene>
    <name evidence="4" type="primary">sigJ_5</name>
    <name evidence="4" type="ORF">PAECIP111891_06557</name>
</gene>
<dbReference type="InterPro" id="IPR013249">
    <property type="entry name" value="RNA_pol_sigma70_r4_t2"/>
</dbReference>
<dbReference type="EMBL" id="CAKMMW010000034">
    <property type="protein sequence ID" value="CAH1229811.1"/>
    <property type="molecule type" value="Genomic_DNA"/>
</dbReference>
<evidence type="ECO:0000259" key="3">
    <source>
        <dbReference type="Pfam" id="PF08281"/>
    </source>
</evidence>
<keyword evidence="5" id="KW-1185">Reference proteome</keyword>
<dbReference type="SUPFAM" id="SSF88946">
    <property type="entry name" value="Sigma2 domain of RNA polymerase sigma factors"/>
    <property type="match status" value="1"/>
</dbReference>
<dbReference type="NCBIfam" id="TIGR02937">
    <property type="entry name" value="sigma70-ECF"/>
    <property type="match status" value="1"/>
</dbReference>
<feature type="domain" description="RNA polymerase sigma factor 70 region 4 type 2" evidence="3">
    <location>
        <begin position="144"/>
        <end position="191"/>
    </location>
</feature>
<dbReference type="SUPFAM" id="SSF88659">
    <property type="entry name" value="Sigma3 and sigma4 domains of RNA polymerase sigma factors"/>
    <property type="match status" value="1"/>
</dbReference>
<comment type="subunit">
    <text evidence="1">Interacts transiently with the RNA polymerase catalytic core formed by RpoA, RpoB, RpoC and RpoZ (2 alpha, 1 beta, 1 beta' and 1 omega subunit) to form the RNA polymerase holoenzyme that can initiate transcription.</text>
</comment>
<dbReference type="RefSeq" id="WP_236292885.1">
    <property type="nucleotide sequence ID" value="NZ_CAKMMW010000034.1"/>
</dbReference>
<dbReference type="CDD" id="cd06171">
    <property type="entry name" value="Sigma70_r4"/>
    <property type="match status" value="1"/>
</dbReference>
<dbReference type="InterPro" id="IPR013324">
    <property type="entry name" value="RNA_pol_sigma_r3/r4-like"/>
</dbReference>
<dbReference type="SUPFAM" id="SSF54427">
    <property type="entry name" value="NTF2-like"/>
    <property type="match status" value="1"/>
</dbReference>
<dbReference type="Proteomes" id="UP000838821">
    <property type="component" value="Unassembled WGS sequence"/>
</dbReference>
<protein>
    <submittedName>
        <fullName evidence="4">ECF RNA polymerase sigma factor SigJ</fullName>
    </submittedName>
</protein>
<name>A0ABM9D0A8_9BACL</name>
<dbReference type="Gene3D" id="3.10.450.50">
    <property type="match status" value="1"/>
</dbReference>
<dbReference type="Pfam" id="PF04542">
    <property type="entry name" value="Sigma70_r2"/>
    <property type="match status" value="1"/>
</dbReference>
<dbReference type="InterPro" id="IPR052704">
    <property type="entry name" value="ECF_Sigma-70_Domain"/>
</dbReference>
<dbReference type="Gene3D" id="1.10.10.10">
    <property type="entry name" value="Winged helix-like DNA-binding domain superfamily/Winged helix DNA-binding domain"/>
    <property type="match status" value="1"/>
</dbReference>
<comment type="caution">
    <text evidence="4">The sequence shown here is derived from an EMBL/GenBank/DDBJ whole genome shotgun (WGS) entry which is preliminary data.</text>
</comment>
<dbReference type="InterPro" id="IPR036388">
    <property type="entry name" value="WH-like_DNA-bd_sf"/>
</dbReference>
<dbReference type="InterPro" id="IPR014284">
    <property type="entry name" value="RNA_pol_sigma-70_dom"/>
</dbReference>
<sequence>MTIHFQTVYTTYYSYLKSVAYHMLGSVSDAEDVVQELFLDVHDKLDRIEHVKTYLTRATTNRCLNILQSARKKREVYPGTWLPEPSSEVWQQPNQLAEHILQSARKKREVYPGTWLPEPSSEVWQQPNQLAEQRESLSYAFMIMLEQLEPLERAIIVMREAYDYPYAEIAQLLDKSEANCRKIYSRAKRKLDPERLKTPVSQGQQAALVEQFVTAFQRGDSHTLVRLLTDTSILVSDGGGKVSTAINPIYGRERVVSFLVGVSAKRYTHLTYKMTILNGQPAVVFYEKETPVSLLMLQMESQGSHFQHVYFVINPDKIRSGHY</sequence>
<dbReference type="PANTHER" id="PTHR30173">
    <property type="entry name" value="SIGMA 19 FACTOR"/>
    <property type="match status" value="1"/>
</dbReference>
<dbReference type="InterPro" id="IPR032710">
    <property type="entry name" value="NTF2-like_dom_sf"/>
</dbReference>
<organism evidence="4 5">
    <name type="scientific">Paenibacillus allorhizoplanae</name>
    <dbReference type="NCBI Taxonomy" id="2905648"/>
    <lineage>
        <taxon>Bacteria</taxon>
        <taxon>Bacillati</taxon>
        <taxon>Bacillota</taxon>
        <taxon>Bacilli</taxon>
        <taxon>Bacillales</taxon>
        <taxon>Paenibacillaceae</taxon>
        <taxon>Paenibacillus</taxon>
    </lineage>
</organism>
<dbReference type="Gene3D" id="1.10.1740.10">
    <property type="match status" value="1"/>
</dbReference>
<reference evidence="4" key="1">
    <citation type="submission" date="2022-01" db="EMBL/GenBank/DDBJ databases">
        <authorList>
            <person name="Criscuolo A."/>
        </authorList>
    </citation>
    <scope>NUCLEOTIDE SEQUENCE</scope>
    <source>
        <strain evidence="4">CIP111891</strain>
    </source>
</reference>
<dbReference type="Pfam" id="PF08281">
    <property type="entry name" value="Sigma70_r4_2"/>
    <property type="match status" value="1"/>
</dbReference>